<keyword evidence="1" id="KW-0732">Signal</keyword>
<accession>A0ABR9CWY8</accession>
<feature type="chain" id="PRO_5045837148" description="PEP-CTERM sorting domain-containing protein" evidence="1">
    <location>
        <begin position="20"/>
        <end position="236"/>
    </location>
</feature>
<organism evidence="2 3">
    <name type="scientific">Methylomonas albis</name>
    <dbReference type="NCBI Taxonomy" id="1854563"/>
    <lineage>
        <taxon>Bacteria</taxon>
        <taxon>Pseudomonadati</taxon>
        <taxon>Pseudomonadota</taxon>
        <taxon>Gammaproteobacteria</taxon>
        <taxon>Methylococcales</taxon>
        <taxon>Methylococcaceae</taxon>
        <taxon>Methylomonas</taxon>
    </lineage>
</organism>
<dbReference type="Proteomes" id="UP000652176">
    <property type="component" value="Unassembled WGS sequence"/>
</dbReference>
<reference evidence="2 3" key="1">
    <citation type="submission" date="2020-09" db="EMBL/GenBank/DDBJ databases">
        <title>Methylomonas albis sp. nov. and Methylomonas fluvii sp. nov.: Two cold-adapted methanotrophs from the River Elbe and an amended description of Methylovulum psychrotolerans strain Eb1.</title>
        <authorList>
            <person name="Bussmann I.K."/>
            <person name="Klings K.-W."/>
            <person name="Warnstedt J."/>
            <person name="Hoppert M."/>
            <person name="Saborowski A."/>
            <person name="Horn F."/>
            <person name="Liebner S."/>
        </authorList>
    </citation>
    <scope>NUCLEOTIDE SEQUENCE [LARGE SCALE GENOMIC DNA]</scope>
    <source>
        <strain evidence="2 3">EbA</strain>
    </source>
</reference>
<evidence type="ECO:0000313" key="3">
    <source>
        <dbReference type="Proteomes" id="UP000652176"/>
    </source>
</evidence>
<dbReference type="EMBL" id="JACXSS010000001">
    <property type="protein sequence ID" value="MBD9354443.1"/>
    <property type="molecule type" value="Genomic_DNA"/>
</dbReference>
<protein>
    <recommendedName>
        <fullName evidence="4">PEP-CTERM sorting domain-containing protein</fullName>
    </recommendedName>
</protein>
<evidence type="ECO:0000256" key="1">
    <source>
        <dbReference type="SAM" id="SignalP"/>
    </source>
</evidence>
<sequence length="236" mass="25019">MKILSALFATFLYSASAHAALEFTFSGDFVNFTTGSFSGQLTFDALSPDSSDFFPATASDPASLRLSYSLSAPLSIVANSQALTIDNNNVVLNIVDNATGTTDDLIASHGFTGHVTAGVYDLLTLSMESSNNIYDENGLVSGTEFSVTGFFDQTLLSGTNLNPPNLQSLFGLPDPKYFVFEVNRKLGDADDYHGAGIITASDIVDTQVFTPVPLPGAAWLFGSVIAGLGLRFRKQA</sequence>
<evidence type="ECO:0000313" key="2">
    <source>
        <dbReference type="EMBL" id="MBD9354443.1"/>
    </source>
</evidence>
<gene>
    <name evidence="2" type="ORF">IE877_00815</name>
</gene>
<feature type="signal peptide" evidence="1">
    <location>
        <begin position="1"/>
        <end position="19"/>
    </location>
</feature>
<comment type="caution">
    <text evidence="2">The sequence shown here is derived from an EMBL/GenBank/DDBJ whole genome shotgun (WGS) entry which is preliminary data.</text>
</comment>
<keyword evidence="3" id="KW-1185">Reference proteome</keyword>
<name>A0ABR9CWY8_9GAMM</name>
<dbReference type="RefSeq" id="WP_192372350.1">
    <property type="nucleotide sequence ID" value="NZ_CAJHIV010000001.1"/>
</dbReference>
<proteinExistence type="predicted"/>
<evidence type="ECO:0008006" key="4">
    <source>
        <dbReference type="Google" id="ProtNLM"/>
    </source>
</evidence>